<name>A0A9J6PIG8_9PROT</name>
<comment type="similarity">
    <text evidence="1 2">Belongs to the UPF0301 (AlgH) family.</text>
</comment>
<dbReference type="InterPro" id="IPR003774">
    <property type="entry name" value="AlgH-like"/>
</dbReference>
<organism evidence="3 4">
    <name type="scientific">Futiania mangrovi</name>
    <dbReference type="NCBI Taxonomy" id="2959716"/>
    <lineage>
        <taxon>Bacteria</taxon>
        <taxon>Pseudomonadati</taxon>
        <taxon>Pseudomonadota</taxon>
        <taxon>Alphaproteobacteria</taxon>
        <taxon>Futianiales</taxon>
        <taxon>Futianiaceae</taxon>
        <taxon>Futiania</taxon>
    </lineage>
</organism>
<dbReference type="RefSeq" id="WP_269333563.1">
    <property type="nucleotide sequence ID" value="NZ_JAMZFT010000003.1"/>
</dbReference>
<accession>A0A9J6PIG8</accession>
<evidence type="ECO:0000313" key="3">
    <source>
        <dbReference type="EMBL" id="MCP1337600.1"/>
    </source>
</evidence>
<protein>
    <recommendedName>
        <fullName evidence="2">UPF0301 protein NJQ99_14350</fullName>
    </recommendedName>
</protein>
<reference evidence="3" key="1">
    <citation type="submission" date="2022-06" db="EMBL/GenBank/DDBJ databases">
        <title>Isolation and Genomics of Futiania mangrovii gen. nov., sp. nov., a Rare and Metabolically-versatile member in the Class Alphaproteobacteria.</title>
        <authorList>
            <person name="Liu L."/>
            <person name="Huang W.-C."/>
            <person name="Pan J."/>
            <person name="Li J."/>
            <person name="Huang Y."/>
            <person name="Du H."/>
            <person name="Liu Y."/>
            <person name="Li M."/>
        </authorList>
    </citation>
    <scope>NUCLEOTIDE SEQUENCE</scope>
    <source>
        <strain evidence="3">FT118</strain>
    </source>
</reference>
<proteinExistence type="inferred from homology"/>
<comment type="caution">
    <text evidence="3">The sequence shown here is derived from an EMBL/GenBank/DDBJ whole genome shotgun (WGS) entry which is preliminary data.</text>
</comment>
<evidence type="ECO:0000256" key="2">
    <source>
        <dbReference type="HAMAP-Rule" id="MF_00758"/>
    </source>
</evidence>
<dbReference type="GO" id="GO:0005829">
    <property type="term" value="C:cytosol"/>
    <property type="evidence" value="ECO:0007669"/>
    <property type="project" value="TreeGrafter"/>
</dbReference>
<dbReference type="Gene3D" id="3.40.1740.10">
    <property type="entry name" value="VC0467-like"/>
    <property type="match status" value="1"/>
</dbReference>
<dbReference type="AlphaFoldDB" id="A0A9J6PIG8"/>
<dbReference type="Proteomes" id="UP001055804">
    <property type="component" value="Unassembled WGS sequence"/>
</dbReference>
<dbReference type="EMBL" id="JAMZFT010000003">
    <property type="protein sequence ID" value="MCP1337600.1"/>
    <property type="molecule type" value="Genomic_DNA"/>
</dbReference>
<dbReference type="NCBIfam" id="NF001268">
    <property type="entry name" value="PRK00228.1-4"/>
    <property type="match status" value="1"/>
</dbReference>
<dbReference type="PANTHER" id="PTHR30327">
    <property type="entry name" value="UNCHARACTERIZED PROTEIN YQGE"/>
    <property type="match status" value="1"/>
</dbReference>
<keyword evidence="4" id="KW-1185">Reference proteome</keyword>
<sequence>MKTGTMTLGQDGYIEGQMLVATPGMPDPRFEKSVIYMCAHSEQGAMGLMVNKVVEHITFTELLEQLEIAPGGDANAIRVHFGGPVETGRGFVLHSDDYVGPESNMNNEAGIGLTATVDILRAMASGRGPRRSLVALGYAGWMPGQLEQELRSDGWLVCPPDPDILFAGDDAAKWETALRRIGIDPALLSGTQGSA</sequence>
<evidence type="ECO:0000313" key="4">
    <source>
        <dbReference type="Proteomes" id="UP001055804"/>
    </source>
</evidence>
<dbReference type="SUPFAM" id="SSF143456">
    <property type="entry name" value="VC0467-like"/>
    <property type="match status" value="1"/>
</dbReference>
<gene>
    <name evidence="3" type="ORF">NJQ99_14350</name>
</gene>
<evidence type="ECO:0000256" key="1">
    <source>
        <dbReference type="ARBA" id="ARBA00009600"/>
    </source>
</evidence>
<dbReference type="HAMAP" id="MF_00758">
    <property type="entry name" value="UPF0301"/>
    <property type="match status" value="1"/>
</dbReference>
<dbReference type="PANTHER" id="PTHR30327:SF1">
    <property type="entry name" value="UPF0301 PROTEIN YQGE"/>
    <property type="match status" value="1"/>
</dbReference>
<dbReference type="Pfam" id="PF02622">
    <property type="entry name" value="DUF179"/>
    <property type="match status" value="1"/>
</dbReference>